<dbReference type="Proteomes" id="UP000267430">
    <property type="component" value="Unassembled WGS sequence"/>
</dbReference>
<sequence>MNLDNLLVSDLDGIRTVTLNRPGSLNAITYDVLEELEEVIRDCKYNEKVRVIVLKGAGKAFCAGDDLKGMGTAKTPLPEGLPLKRAEIGYSRFILTLRQLDKPVLAQVHGFALGAGCDLAFSCDMIFAAKETKFGLVFAKRGALGGTAVLPKIIGYQKACELLFSGDMFTAEEAHQMGIVNYVASQEEIDELVNKWAHRFAKAPTGQIGMMKKAINQSIGESLERSVDYQRYIQALMYNTHDSNEGVSAFLEKREPHFIGK</sequence>
<evidence type="ECO:0000313" key="3">
    <source>
        <dbReference type="EMBL" id="RUQ32803.1"/>
    </source>
</evidence>
<comment type="caution">
    <text evidence="3">The sequence shown here is derived from an EMBL/GenBank/DDBJ whole genome shotgun (WGS) entry which is preliminary data.</text>
</comment>
<keyword evidence="4" id="KW-1185">Reference proteome</keyword>
<dbReference type="PANTHER" id="PTHR11941:SF54">
    <property type="entry name" value="ENOYL-COA HYDRATASE, MITOCHONDRIAL"/>
    <property type="match status" value="1"/>
</dbReference>
<proteinExistence type="inferred from homology"/>
<dbReference type="GO" id="GO:0016853">
    <property type="term" value="F:isomerase activity"/>
    <property type="evidence" value="ECO:0007669"/>
    <property type="project" value="UniProtKB-KW"/>
</dbReference>
<comment type="similarity">
    <text evidence="1">Belongs to the enoyl-CoA hydratase/isomerase family.</text>
</comment>
<dbReference type="InterPro" id="IPR001753">
    <property type="entry name" value="Enoyl-CoA_hydra/iso"/>
</dbReference>
<name>A0A3S0VQQ3_9BACI</name>
<accession>A0A3S0VQQ3</accession>
<dbReference type="Pfam" id="PF00378">
    <property type="entry name" value="ECH_1"/>
    <property type="match status" value="1"/>
</dbReference>
<dbReference type="InterPro" id="IPR029045">
    <property type="entry name" value="ClpP/crotonase-like_dom_sf"/>
</dbReference>
<dbReference type="Gene3D" id="1.10.12.10">
    <property type="entry name" value="Lyase 2-enoyl-coa Hydratase, Chain A, domain 2"/>
    <property type="match status" value="1"/>
</dbReference>
<dbReference type="RefSeq" id="WP_126863094.1">
    <property type="nucleotide sequence ID" value="NZ_JAUSTX010000003.1"/>
</dbReference>
<dbReference type="OrthoDB" id="9775794at2"/>
<dbReference type="GO" id="GO:0016829">
    <property type="term" value="F:lyase activity"/>
    <property type="evidence" value="ECO:0007669"/>
    <property type="project" value="UniProtKB-KW"/>
</dbReference>
<evidence type="ECO:0000256" key="1">
    <source>
        <dbReference type="ARBA" id="ARBA00005254"/>
    </source>
</evidence>
<keyword evidence="2" id="KW-0456">Lyase</keyword>
<organism evidence="3 4">
    <name type="scientific">Peribacillus cavernae</name>
    <dbReference type="NCBI Taxonomy" id="1674310"/>
    <lineage>
        <taxon>Bacteria</taxon>
        <taxon>Bacillati</taxon>
        <taxon>Bacillota</taxon>
        <taxon>Bacilli</taxon>
        <taxon>Bacillales</taxon>
        <taxon>Bacillaceae</taxon>
        <taxon>Peribacillus</taxon>
    </lineage>
</organism>
<gene>
    <name evidence="3" type="ORF">ELQ35_01585</name>
</gene>
<dbReference type="GO" id="GO:0006635">
    <property type="term" value="P:fatty acid beta-oxidation"/>
    <property type="evidence" value="ECO:0007669"/>
    <property type="project" value="TreeGrafter"/>
</dbReference>
<protein>
    <submittedName>
        <fullName evidence="3">Enoyl-CoA hydratase/isomerase family protein</fullName>
    </submittedName>
</protein>
<dbReference type="Gene3D" id="3.90.226.10">
    <property type="entry name" value="2-enoyl-CoA Hydratase, Chain A, domain 1"/>
    <property type="match status" value="1"/>
</dbReference>
<evidence type="ECO:0000313" key="4">
    <source>
        <dbReference type="Proteomes" id="UP000267430"/>
    </source>
</evidence>
<dbReference type="EMBL" id="RYZZ01000001">
    <property type="protein sequence ID" value="RUQ32803.1"/>
    <property type="molecule type" value="Genomic_DNA"/>
</dbReference>
<evidence type="ECO:0000256" key="2">
    <source>
        <dbReference type="ARBA" id="ARBA00023239"/>
    </source>
</evidence>
<dbReference type="AlphaFoldDB" id="A0A3S0VQQ3"/>
<dbReference type="InterPro" id="IPR014748">
    <property type="entry name" value="Enoyl-CoA_hydra_C"/>
</dbReference>
<dbReference type="SUPFAM" id="SSF52096">
    <property type="entry name" value="ClpP/crotonase"/>
    <property type="match status" value="1"/>
</dbReference>
<dbReference type="PANTHER" id="PTHR11941">
    <property type="entry name" value="ENOYL-COA HYDRATASE-RELATED"/>
    <property type="match status" value="1"/>
</dbReference>
<reference evidence="3 4" key="1">
    <citation type="submission" date="2018-12" db="EMBL/GenBank/DDBJ databases">
        <title>Bacillus chawlae sp. nov., Bacillus glennii sp. nov., and Bacillus saganii sp. nov. Isolated from the Vehicle Assembly Building at Kennedy Space Center where the Viking Spacecraft were Assembled.</title>
        <authorList>
            <person name="Seuylemezian A."/>
            <person name="Vaishampayan P."/>
        </authorList>
    </citation>
    <scope>NUCLEOTIDE SEQUENCE [LARGE SCALE GENOMIC DNA]</scope>
    <source>
        <strain evidence="3 4">L5</strain>
    </source>
</reference>
<dbReference type="CDD" id="cd06558">
    <property type="entry name" value="crotonase-like"/>
    <property type="match status" value="1"/>
</dbReference>
<keyword evidence="3" id="KW-0413">Isomerase</keyword>